<feature type="domain" description="Amidohydrolase-related" evidence="1">
    <location>
        <begin position="26"/>
        <end position="289"/>
    </location>
</feature>
<dbReference type="EMBL" id="BMIG01000012">
    <property type="protein sequence ID" value="GGB07231.1"/>
    <property type="molecule type" value="Genomic_DNA"/>
</dbReference>
<dbReference type="SUPFAM" id="SSF51556">
    <property type="entry name" value="Metallo-dependent hydrolases"/>
    <property type="match status" value="1"/>
</dbReference>
<evidence type="ECO:0000313" key="3">
    <source>
        <dbReference type="Proteomes" id="UP000620596"/>
    </source>
</evidence>
<comment type="caution">
    <text evidence="2">The sequence shown here is derived from an EMBL/GenBank/DDBJ whole genome shotgun (WGS) entry which is preliminary data.</text>
</comment>
<dbReference type="GO" id="GO:0016787">
    <property type="term" value="F:hydrolase activity"/>
    <property type="evidence" value="ECO:0007669"/>
    <property type="project" value="UniProtKB-KW"/>
</dbReference>
<dbReference type="PANTHER" id="PTHR35563:SF2">
    <property type="entry name" value="BARREL METAL-DEPENDENT HYDROLASE, PUTATIVE (AFU_ORTHOLOGUE AFUA_1G16240)-RELATED"/>
    <property type="match status" value="1"/>
</dbReference>
<sequence>MRAPDIPSPIEPTRAPAVRFPSGATDCHAHVFGPQNRFPLLEKTHFVPHLCPLQRYSTMLRALGCERAVLVQPSVYGTDNSAIEDALAQSREVELRAVAVVSPDITDRELERLHGLGFRGIRFNTTSATQGLKLTDARAMADRIGHLGWHLQFYTNLVTQPEAEEILASLPVPIVVDHFGHIRTSDGIAAPAFQSLLRLLRRDNCHAKLMGPYFISEQFPNYPDITPFAQAMIETAPHRVLWGSDWPHASGREKMPDDADLAEMLACWAPDEKTRHRILVENPQRLYGFSATAD</sequence>
<dbReference type="Proteomes" id="UP000620596">
    <property type="component" value="Unassembled WGS sequence"/>
</dbReference>
<reference evidence="2" key="2">
    <citation type="submission" date="2020-09" db="EMBL/GenBank/DDBJ databases">
        <authorList>
            <person name="Sun Q."/>
            <person name="Zhou Y."/>
        </authorList>
    </citation>
    <scope>NUCLEOTIDE SEQUENCE</scope>
    <source>
        <strain evidence="2">CGMCC 1.15322</strain>
    </source>
</reference>
<evidence type="ECO:0000259" key="1">
    <source>
        <dbReference type="Pfam" id="PF04909"/>
    </source>
</evidence>
<protein>
    <submittedName>
        <fullName evidence="2">2-pyrone-4,6-dicarboxylate hydrolase</fullName>
    </submittedName>
</protein>
<organism evidence="2 3">
    <name type="scientific">Polaromonas eurypsychrophila</name>
    <dbReference type="NCBI Taxonomy" id="1614635"/>
    <lineage>
        <taxon>Bacteria</taxon>
        <taxon>Pseudomonadati</taxon>
        <taxon>Pseudomonadota</taxon>
        <taxon>Betaproteobacteria</taxon>
        <taxon>Burkholderiales</taxon>
        <taxon>Comamonadaceae</taxon>
        <taxon>Polaromonas</taxon>
    </lineage>
</organism>
<keyword evidence="2" id="KW-0378">Hydrolase</keyword>
<dbReference type="PANTHER" id="PTHR35563">
    <property type="entry name" value="BARREL METAL-DEPENDENT HYDROLASE, PUTATIVE (AFU_ORTHOLOGUE AFUA_1G16240)-RELATED"/>
    <property type="match status" value="1"/>
</dbReference>
<dbReference type="InterPro" id="IPR052358">
    <property type="entry name" value="Aro_Compnd_Degr_Hydrolases"/>
</dbReference>
<dbReference type="Pfam" id="PF04909">
    <property type="entry name" value="Amidohydro_2"/>
    <property type="match status" value="1"/>
</dbReference>
<name>A0A916SMA8_9BURK</name>
<dbReference type="Gene3D" id="3.20.20.140">
    <property type="entry name" value="Metal-dependent hydrolases"/>
    <property type="match status" value="1"/>
</dbReference>
<dbReference type="InterPro" id="IPR032466">
    <property type="entry name" value="Metal_Hydrolase"/>
</dbReference>
<accession>A0A916SMA8</accession>
<gene>
    <name evidence="2" type="ORF">GCM10011496_30190</name>
</gene>
<proteinExistence type="predicted"/>
<dbReference type="RefSeq" id="WP_188709341.1">
    <property type="nucleotide sequence ID" value="NZ_BMIG01000012.1"/>
</dbReference>
<evidence type="ECO:0000313" key="2">
    <source>
        <dbReference type="EMBL" id="GGB07231.1"/>
    </source>
</evidence>
<dbReference type="InterPro" id="IPR006680">
    <property type="entry name" value="Amidohydro-rel"/>
</dbReference>
<dbReference type="AlphaFoldDB" id="A0A916SMA8"/>
<reference evidence="2" key="1">
    <citation type="journal article" date="2014" name="Int. J. Syst. Evol. Microbiol.">
        <title>Complete genome sequence of Corynebacterium casei LMG S-19264T (=DSM 44701T), isolated from a smear-ripened cheese.</title>
        <authorList>
            <consortium name="US DOE Joint Genome Institute (JGI-PGF)"/>
            <person name="Walter F."/>
            <person name="Albersmeier A."/>
            <person name="Kalinowski J."/>
            <person name="Ruckert C."/>
        </authorList>
    </citation>
    <scope>NUCLEOTIDE SEQUENCE</scope>
    <source>
        <strain evidence="2">CGMCC 1.15322</strain>
    </source>
</reference>
<keyword evidence="3" id="KW-1185">Reference proteome</keyword>